<feature type="transmembrane region" description="Helical" evidence="2">
    <location>
        <begin position="72"/>
        <end position="91"/>
    </location>
</feature>
<evidence type="ECO:0000313" key="5">
    <source>
        <dbReference type="Proteomes" id="UP000260812"/>
    </source>
</evidence>
<proteinExistence type="predicted"/>
<keyword evidence="2" id="KW-0812">Transmembrane</keyword>
<dbReference type="EMBL" id="QVLU01000009">
    <property type="protein sequence ID" value="RGE71703.1"/>
    <property type="molecule type" value="Genomic_DNA"/>
</dbReference>
<feature type="transmembrane region" description="Helical" evidence="2">
    <location>
        <begin position="399"/>
        <end position="419"/>
    </location>
</feature>
<organism evidence="4 6">
    <name type="scientific">Eisenbergiella massiliensis</name>
    <dbReference type="NCBI Taxonomy" id="1720294"/>
    <lineage>
        <taxon>Bacteria</taxon>
        <taxon>Bacillati</taxon>
        <taxon>Bacillota</taxon>
        <taxon>Clostridia</taxon>
        <taxon>Lachnospirales</taxon>
        <taxon>Lachnospiraceae</taxon>
        <taxon>Eisenbergiella</taxon>
    </lineage>
</organism>
<name>A0A3E3IXF6_9FIRM</name>
<protein>
    <submittedName>
        <fullName evidence="4">MFS transporter</fullName>
    </submittedName>
</protein>
<feature type="transmembrane region" description="Helical" evidence="2">
    <location>
        <begin position="362"/>
        <end position="387"/>
    </location>
</feature>
<dbReference type="GO" id="GO:0005886">
    <property type="term" value="C:plasma membrane"/>
    <property type="evidence" value="ECO:0007669"/>
    <property type="project" value="UniProtKB-SubCell"/>
</dbReference>
<feature type="transmembrane region" description="Helical" evidence="2">
    <location>
        <begin position="439"/>
        <end position="458"/>
    </location>
</feature>
<dbReference type="CDD" id="cd06174">
    <property type="entry name" value="MFS"/>
    <property type="match status" value="1"/>
</dbReference>
<dbReference type="EMBL" id="QVLV01000001">
    <property type="protein sequence ID" value="RGE64884.1"/>
    <property type="molecule type" value="Genomic_DNA"/>
</dbReference>
<feature type="transmembrane region" description="Helical" evidence="2">
    <location>
        <begin position="204"/>
        <end position="222"/>
    </location>
</feature>
<feature type="transmembrane region" description="Helical" evidence="2">
    <location>
        <begin position="130"/>
        <end position="153"/>
    </location>
</feature>
<comment type="subcellular location">
    <subcellularLocation>
        <location evidence="1">Cell membrane</location>
        <topology evidence="1">Multi-pass membrane protein</topology>
    </subcellularLocation>
</comment>
<evidence type="ECO:0000313" key="3">
    <source>
        <dbReference type="EMBL" id="RGE64884.1"/>
    </source>
</evidence>
<dbReference type="GO" id="GO:0022857">
    <property type="term" value="F:transmembrane transporter activity"/>
    <property type="evidence" value="ECO:0007669"/>
    <property type="project" value="InterPro"/>
</dbReference>
<dbReference type="Pfam" id="PF07690">
    <property type="entry name" value="MFS_1"/>
    <property type="match status" value="1"/>
</dbReference>
<accession>A0A3E3IXF6</accession>
<dbReference type="OrthoDB" id="1714505at2"/>
<dbReference type="InterPro" id="IPR052528">
    <property type="entry name" value="Sugar_transport-like"/>
</dbReference>
<evidence type="ECO:0000313" key="4">
    <source>
        <dbReference type="EMBL" id="RGE71703.1"/>
    </source>
</evidence>
<feature type="transmembrane region" description="Helical" evidence="2">
    <location>
        <begin position="103"/>
        <end position="124"/>
    </location>
</feature>
<dbReference type="AlphaFoldDB" id="A0A3E3IXF6"/>
<feature type="transmembrane region" description="Helical" evidence="2">
    <location>
        <begin position="339"/>
        <end position="356"/>
    </location>
</feature>
<keyword evidence="5" id="KW-1185">Reference proteome</keyword>
<dbReference type="Gene3D" id="1.20.1250.20">
    <property type="entry name" value="MFS general substrate transporter like domains"/>
    <property type="match status" value="1"/>
</dbReference>
<dbReference type="InterPro" id="IPR011701">
    <property type="entry name" value="MFS"/>
</dbReference>
<dbReference type="Proteomes" id="UP000261166">
    <property type="component" value="Unassembled WGS sequence"/>
</dbReference>
<feature type="transmembrane region" description="Helical" evidence="2">
    <location>
        <begin position="306"/>
        <end position="327"/>
    </location>
</feature>
<dbReference type="Proteomes" id="UP000260812">
    <property type="component" value="Unassembled WGS sequence"/>
</dbReference>
<dbReference type="PANTHER" id="PTHR23526">
    <property type="entry name" value="INTEGRAL MEMBRANE TRANSPORT PROTEIN-RELATED"/>
    <property type="match status" value="1"/>
</dbReference>
<evidence type="ECO:0000256" key="2">
    <source>
        <dbReference type="SAM" id="Phobius"/>
    </source>
</evidence>
<keyword evidence="2" id="KW-0472">Membrane</keyword>
<comment type="caution">
    <text evidence="4">The sequence shown here is derived from an EMBL/GenBank/DDBJ whole genome shotgun (WGS) entry which is preliminary data.</text>
</comment>
<keyword evidence="2" id="KW-1133">Transmembrane helix</keyword>
<dbReference type="SUPFAM" id="SSF103473">
    <property type="entry name" value="MFS general substrate transporter"/>
    <property type="match status" value="1"/>
</dbReference>
<dbReference type="InterPro" id="IPR036259">
    <property type="entry name" value="MFS_trans_sf"/>
</dbReference>
<dbReference type="PANTHER" id="PTHR23526:SF2">
    <property type="entry name" value="MAJOR FACILITATOR SUPERFAMILY (MFS) PROFILE DOMAIN-CONTAINING PROTEIN"/>
    <property type="match status" value="1"/>
</dbReference>
<reference evidence="4 6" key="1">
    <citation type="submission" date="2018-08" db="EMBL/GenBank/DDBJ databases">
        <title>A genome reference for cultivated species of the human gut microbiota.</title>
        <authorList>
            <person name="Zou Y."/>
            <person name="Xue W."/>
            <person name="Luo G."/>
        </authorList>
    </citation>
    <scope>NUCLEOTIDE SEQUENCE [LARGE SCALE GENOMIC DNA]</scope>
    <source>
        <strain evidence="4 6">AF26-4BH</strain>
        <strain evidence="3">TF05-5AC</strain>
    </source>
</reference>
<sequence length="472" mass="52959">MGYFMSKLILDFNWLLGHLRRIYFMALPENEEDYEKSRGYYIAGDSATQTIAQLAGGTFLVSLMLSVNIPDATIGVITSMASFAALFQLFTMQKINRLKKRKLFVSLCVLQKLFLALIFFIPLMSLENHAAQFLIIAGYFFAQACTQIGTPATQDWIATLVPMELRGRYFSRKDAIAVFVTVTTMLIAGVIMDKTAGPLQHIGFLINGSLILILVILNFWAFSCMKEPRHARLNAFGQEMHGHLARKNKEDAPARQKGVLKTEILEAFRNPDFRKAFWTNILWLTAFYTSSPFNTSYQIKDLSLPFTFIMVVGFFGNLIRIAITPMVGRMGDRYGMACIYKYSLVGILLNFAFMALSVPSNAYPMTIAATIFSAIGWSFAGIGLFGIQLELINEEKRTLQLSILSSIGGVYGFLVSFLAGRLLSHLQHTPLILAGRPLYAQQITNTLGVLFLTALILYTKFVVQKRETQLHP</sequence>
<feature type="transmembrane region" description="Helical" evidence="2">
    <location>
        <begin position="276"/>
        <end position="294"/>
    </location>
</feature>
<feature type="transmembrane region" description="Helical" evidence="2">
    <location>
        <begin position="174"/>
        <end position="192"/>
    </location>
</feature>
<gene>
    <name evidence="4" type="ORF">DWY69_11735</name>
    <name evidence="3" type="ORF">DXC51_00665</name>
</gene>
<evidence type="ECO:0000313" key="6">
    <source>
        <dbReference type="Proteomes" id="UP000261166"/>
    </source>
</evidence>
<evidence type="ECO:0000256" key="1">
    <source>
        <dbReference type="ARBA" id="ARBA00004651"/>
    </source>
</evidence>